<dbReference type="EnsemblPlants" id="Bo9g091200.1">
    <property type="protein sequence ID" value="Bo9g091200.1"/>
    <property type="gene ID" value="Bo9g091200"/>
</dbReference>
<organism evidence="1 2">
    <name type="scientific">Brassica oleracea var. oleracea</name>
    <dbReference type="NCBI Taxonomy" id="109376"/>
    <lineage>
        <taxon>Eukaryota</taxon>
        <taxon>Viridiplantae</taxon>
        <taxon>Streptophyta</taxon>
        <taxon>Embryophyta</taxon>
        <taxon>Tracheophyta</taxon>
        <taxon>Spermatophyta</taxon>
        <taxon>Magnoliopsida</taxon>
        <taxon>eudicotyledons</taxon>
        <taxon>Gunneridae</taxon>
        <taxon>Pentapetalae</taxon>
        <taxon>rosids</taxon>
        <taxon>malvids</taxon>
        <taxon>Brassicales</taxon>
        <taxon>Brassicaceae</taxon>
        <taxon>Brassiceae</taxon>
        <taxon>Brassica</taxon>
    </lineage>
</organism>
<dbReference type="PANTHER" id="PTHR47150">
    <property type="entry name" value="OS12G0169200 PROTEIN"/>
    <property type="match status" value="1"/>
</dbReference>
<dbReference type="Proteomes" id="UP000032141">
    <property type="component" value="Chromosome C9"/>
</dbReference>
<protein>
    <recommendedName>
        <fullName evidence="3">No apical meristem-associated C-terminal domain-containing protein</fullName>
    </recommendedName>
</protein>
<evidence type="ECO:0008006" key="3">
    <source>
        <dbReference type="Google" id="ProtNLM"/>
    </source>
</evidence>
<sequence length="434" mass="49503">GKSGSNPWYIIFISSWLNTSKDPVVGNEQRFVAFWKRIAAYYSASPKIAECDKREASHCKQCWHKINDLVCKFCGAYKAATREKTSGQNENDVLKHVHNIFFNNHEEKSGVTCLRSARNEGSSKRRNCEDGSYSACRQANEIDSAVADEGTTRPMGVKAAKAHGKKPMVEGNELYEFQTMWRIKQHDLALKEKLSKMKLLDSLIAKQELLADYEEALKKKLINELLSLQKCTSAICVLAYGNGADTVDEYLRLGETTARSCLENFVEGIIYLFGGGYLRRPTPADLQRLLDIGEHRGFLGMIGSTDCMHWEWRNCPTAWKGNILVVRISSVLLESCKLALQLLKIQHFLDKVKIGKIIRACIILHNMIVEDERDGYTQFDVSEFQQGEYHRSSHVDLTYYTDIPTNIAKMMGVRTRFRDRQMPQQLKDDLVEHI</sequence>
<dbReference type="HOGENOM" id="CLU_012390_5_3_1"/>
<evidence type="ECO:0000313" key="2">
    <source>
        <dbReference type="Proteomes" id="UP000032141"/>
    </source>
</evidence>
<reference evidence="1" key="2">
    <citation type="submission" date="2015-03" db="UniProtKB">
        <authorList>
            <consortium name="EnsemblPlants"/>
        </authorList>
    </citation>
    <scope>IDENTIFICATION</scope>
</reference>
<dbReference type="AlphaFoldDB" id="A0A0D3E968"/>
<name>A0A0D3E968_BRAOL</name>
<dbReference type="InterPro" id="IPR006912">
    <property type="entry name" value="Harbinger_derived_prot"/>
</dbReference>
<keyword evidence="2" id="KW-1185">Reference proteome</keyword>
<proteinExistence type="predicted"/>
<dbReference type="Pfam" id="PF04827">
    <property type="entry name" value="Plant_tran"/>
    <property type="match status" value="2"/>
</dbReference>
<dbReference type="Gramene" id="Bo9g091200.1">
    <property type="protein sequence ID" value="Bo9g091200.1"/>
    <property type="gene ID" value="Bo9g091200"/>
</dbReference>
<evidence type="ECO:0000313" key="1">
    <source>
        <dbReference type="EnsemblPlants" id="Bo9g091200.1"/>
    </source>
</evidence>
<dbReference type="PANTHER" id="PTHR47150:SF5">
    <property type="entry name" value="OS07G0546750 PROTEIN"/>
    <property type="match status" value="1"/>
</dbReference>
<accession>A0A0D3E968</accession>
<dbReference type="STRING" id="109376.A0A0D3E968"/>
<reference evidence="1 2" key="1">
    <citation type="journal article" date="2014" name="Genome Biol.">
        <title>Transcriptome and methylome profiling reveals relics of genome dominance in the mesopolyploid Brassica oleracea.</title>
        <authorList>
            <person name="Parkin I.A."/>
            <person name="Koh C."/>
            <person name="Tang H."/>
            <person name="Robinson S.J."/>
            <person name="Kagale S."/>
            <person name="Clarke W.E."/>
            <person name="Town C.D."/>
            <person name="Nixon J."/>
            <person name="Krishnakumar V."/>
            <person name="Bidwell S.L."/>
            <person name="Denoeud F."/>
            <person name="Belcram H."/>
            <person name="Links M.G."/>
            <person name="Just J."/>
            <person name="Clarke C."/>
            <person name="Bender T."/>
            <person name="Huebert T."/>
            <person name="Mason A.S."/>
            <person name="Pires J.C."/>
            <person name="Barker G."/>
            <person name="Moore J."/>
            <person name="Walley P.G."/>
            <person name="Manoli S."/>
            <person name="Batley J."/>
            <person name="Edwards D."/>
            <person name="Nelson M.N."/>
            <person name="Wang X."/>
            <person name="Paterson A.H."/>
            <person name="King G."/>
            <person name="Bancroft I."/>
            <person name="Chalhoub B."/>
            <person name="Sharpe A.G."/>
        </authorList>
    </citation>
    <scope>NUCLEOTIDE SEQUENCE</scope>
    <source>
        <strain evidence="1 2">cv. TO1000</strain>
    </source>
</reference>